<sequence length="297" mass="32901">MWTKIFILCTTYVSLAASFHTVLYDSCGFSPTKASMGCNPRQYNRIIKGLEVGEGEIPWQVDLAIRDKPARGKVHKCGGSLLSASYVLTAGHCINDRTISGIKYTSDPEKSFLYLGGNQKRATGQKYNIIRFILHPLYEETYVGIKNDIGLIEIDGEVTFTPLIQPICLPYDKNENIELESSVVVSGWGLQDTENSFYIPHLMRTDVFVKNVSSTECQTSSTGLVDPNTVFCVNNYPYSTCQGDSGGPVTLERNGRCMLVGVIASGTNCGSLRIGSKHIRVSYYLDWIYQHILSSCV</sequence>
<dbReference type="InterPro" id="IPR043504">
    <property type="entry name" value="Peptidase_S1_PA_chymotrypsin"/>
</dbReference>
<reference evidence="5" key="1">
    <citation type="submission" date="2021-02" db="EMBL/GenBank/DDBJ databases">
        <authorList>
            <person name="Bekaert M."/>
        </authorList>
    </citation>
    <scope>NUCLEOTIDE SEQUENCE</scope>
    <source>
        <strain evidence="5">IoA-00</strain>
    </source>
</reference>
<dbReference type="PROSITE" id="PS50240">
    <property type="entry name" value="TRYPSIN_DOM"/>
    <property type="match status" value="1"/>
</dbReference>
<keyword evidence="1" id="KW-1015">Disulfide bond</keyword>
<proteinExistence type="inferred from homology"/>
<accession>A0A7R8CP12</accession>
<dbReference type="Gene3D" id="2.40.10.10">
    <property type="entry name" value="Trypsin-like serine proteases"/>
    <property type="match status" value="1"/>
</dbReference>
<dbReference type="InterPro" id="IPR009003">
    <property type="entry name" value="Peptidase_S1_PA"/>
</dbReference>
<dbReference type="Proteomes" id="UP000675881">
    <property type="component" value="Chromosome 2"/>
</dbReference>
<dbReference type="GO" id="GO:0004252">
    <property type="term" value="F:serine-type endopeptidase activity"/>
    <property type="evidence" value="ECO:0007669"/>
    <property type="project" value="InterPro"/>
</dbReference>
<dbReference type="InterPro" id="IPR051487">
    <property type="entry name" value="Ser/Thr_Proteases_Immune/Dev"/>
</dbReference>
<dbReference type="InterPro" id="IPR018114">
    <property type="entry name" value="TRYPSIN_HIS"/>
</dbReference>
<dbReference type="PROSITE" id="PS00135">
    <property type="entry name" value="TRYPSIN_SER"/>
    <property type="match status" value="1"/>
</dbReference>
<evidence type="ECO:0000256" key="1">
    <source>
        <dbReference type="ARBA" id="ARBA00023157"/>
    </source>
</evidence>
<dbReference type="EC" id="3.4.21.109" evidence="5"/>
<dbReference type="AlphaFoldDB" id="A0A7R8CP12"/>
<name>A0A7R8CP12_LEPSM</name>
<evidence type="ECO:0000259" key="4">
    <source>
        <dbReference type="PROSITE" id="PS50240"/>
    </source>
</evidence>
<dbReference type="PRINTS" id="PR00722">
    <property type="entry name" value="CHYMOTRYPSIN"/>
</dbReference>
<dbReference type="FunFam" id="2.40.10.10:FF:000068">
    <property type="entry name" value="transmembrane protease serine 2"/>
    <property type="match status" value="1"/>
</dbReference>
<dbReference type="OrthoDB" id="6339452at2759"/>
<feature type="domain" description="Peptidase S1" evidence="4">
    <location>
        <begin position="46"/>
        <end position="293"/>
    </location>
</feature>
<keyword evidence="3 5" id="KW-0378">Hydrolase</keyword>
<dbReference type="EMBL" id="HG994581">
    <property type="protein sequence ID" value="CAF2877131.1"/>
    <property type="molecule type" value="Genomic_DNA"/>
</dbReference>
<keyword evidence="3" id="KW-0645">Protease</keyword>
<evidence type="ECO:0000313" key="5">
    <source>
        <dbReference type="EMBL" id="CAF2877131.1"/>
    </source>
</evidence>
<dbReference type="PROSITE" id="PS00134">
    <property type="entry name" value="TRYPSIN_HIS"/>
    <property type="match status" value="1"/>
</dbReference>
<protein>
    <submittedName>
        <fullName evidence="5">ST14</fullName>
        <ecNumber evidence="5">3.4.21.109</ecNumber>
    </submittedName>
</protein>
<dbReference type="Pfam" id="PF00089">
    <property type="entry name" value="Trypsin"/>
    <property type="match status" value="1"/>
</dbReference>
<comment type="similarity">
    <text evidence="2">Belongs to the peptidase S1 family. CLIP subfamily.</text>
</comment>
<dbReference type="InterPro" id="IPR001254">
    <property type="entry name" value="Trypsin_dom"/>
</dbReference>
<evidence type="ECO:0000313" key="6">
    <source>
        <dbReference type="Proteomes" id="UP000675881"/>
    </source>
</evidence>
<dbReference type="InterPro" id="IPR033116">
    <property type="entry name" value="TRYPSIN_SER"/>
</dbReference>
<evidence type="ECO:0000256" key="2">
    <source>
        <dbReference type="ARBA" id="ARBA00024195"/>
    </source>
</evidence>
<dbReference type="CDD" id="cd00190">
    <property type="entry name" value="Tryp_SPc"/>
    <property type="match status" value="1"/>
</dbReference>
<gene>
    <name evidence="5" type="ORF">LSAA_6835</name>
</gene>
<evidence type="ECO:0000256" key="3">
    <source>
        <dbReference type="RuleBase" id="RU363034"/>
    </source>
</evidence>
<dbReference type="PANTHER" id="PTHR24256">
    <property type="entry name" value="TRYPTASE-RELATED"/>
    <property type="match status" value="1"/>
</dbReference>
<dbReference type="SUPFAM" id="SSF50494">
    <property type="entry name" value="Trypsin-like serine proteases"/>
    <property type="match status" value="1"/>
</dbReference>
<dbReference type="SMART" id="SM00020">
    <property type="entry name" value="Tryp_SPc"/>
    <property type="match status" value="1"/>
</dbReference>
<dbReference type="GO" id="GO:0006508">
    <property type="term" value="P:proteolysis"/>
    <property type="evidence" value="ECO:0007669"/>
    <property type="project" value="UniProtKB-KW"/>
</dbReference>
<keyword evidence="3" id="KW-0720">Serine protease</keyword>
<keyword evidence="6" id="KW-1185">Reference proteome</keyword>
<organism evidence="5 6">
    <name type="scientific">Lepeophtheirus salmonis</name>
    <name type="common">Salmon louse</name>
    <name type="synonym">Caligus salmonis</name>
    <dbReference type="NCBI Taxonomy" id="72036"/>
    <lineage>
        <taxon>Eukaryota</taxon>
        <taxon>Metazoa</taxon>
        <taxon>Ecdysozoa</taxon>
        <taxon>Arthropoda</taxon>
        <taxon>Crustacea</taxon>
        <taxon>Multicrustacea</taxon>
        <taxon>Hexanauplia</taxon>
        <taxon>Copepoda</taxon>
        <taxon>Siphonostomatoida</taxon>
        <taxon>Caligidae</taxon>
        <taxon>Lepeophtheirus</taxon>
    </lineage>
</organism>
<dbReference type="InterPro" id="IPR001314">
    <property type="entry name" value="Peptidase_S1A"/>
</dbReference>